<dbReference type="InterPro" id="IPR054221">
    <property type="entry name" value="DUF6941"/>
</dbReference>
<dbReference type="Proteomes" id="UP001172737">
    <property type="component" value="Unassembled WGS sequence"/>
</dbReference>
<dbReference type="AlphaFoldDB" id="A0AAW7M3E3"/>
<dbReference type="RefSeq" id="WP_301120379.1">
    <property type="nucleotide sequence ID" value="NZ_JAUHPX010000001.1"/>
</dbReference>
<reference evidence="2" key="1">
    <citation type="submission" date="2023-06" db="EMBL/GenBank/DDBJ databases">
        <title>Sysu t00039.</title>
        <authorList>
            <person name="Gao L."/>
            <person name="Fang B.-Z."/>
            <person name="Li W.-J."/>
        </authorList>
    </citation>
    <scope>NUCLEOTIDE SEQUENCE</scope>
    <source>
        <strain evidence="2">SYSU T00039</strain>
    </source>
</reference>
<evidence type="ECO:0000313" key="2">
    <source>
        <dbReference type="EMBL" id="MDN4486998.1"/>
    </source>
</evidence>
<evidence type="ECO:0000313" key="1">
    <source>
        <dbReference type="EMBL" id="MDN4482347.1"/>
    </source>
</evidence>
<dbReference type="EMBL" id="JAUHPX010000001">
    <property type="protein sequence ID" value="MDN4486998.1"/>
    <property type="molecule type" value="Genomic_DNA"/>
</dbReference>
<organism evidence="2 3">
    <name type="scientific">Demequina lignilytica</name>
    <dbReference type="NCBI Taxonomy" id="3051663"/>
    <lineage>
        <taxon>Bacteria</taxon>
        <taxon>Bacillati</taxon>
        <taxon>Actinomycetota</taxon>
        <taxon>Actinomycetes</taxon>
        <taxon>Micrococcales</taxon>
        <taxon>Demequinaceae</taxon>
        <taxon>Demequina</taxon>
    </lineage>
</organism>
<keyword evidence="3" id="KW-1185">Reference proteome</keyword>
<dbReference type="EMBL" id="JAUHQB010000001">
    <property type="protein sequence ID" value="MDN4482347.1"/>
    <property type="molecule type" value="Genomic_DNA"/>
</dbReference>
<dbReference type="Proteomes" id="UP001172756">
    <property type="component" value="Unassembled WGS sequence"/>
</dbReference>
<gene>
    <name evidence="1" type="ORF">QQ002_02200</name>
    <name evidence="2" type="ORF">QQX10_02340</name>
</gene>
<name>A0AAW7M3E3_9MICO</name>
<sequence length="151" mass="16692">MRVDAFLADSAEVVQNKIYALGAGWNIIFVRGFPAVHRRLSVGAVVHVPFTETNRTHNFELKLLTEDGVEYPIGVRPDADGKPAPVRAMGGEFTVGRPPHLVDGDEQVASFAFTIDGLRFDKARLFSWVISIDGEEMTRLPMRVQQAAQQA</sequence>
<reference evidence="1 4" key="2">
    <citation type="submission" date="2023-06" db="EMBL/GenBank/DDBJ databases">
        <title>SYSU T0a273.</title>
        <authorList>
            <person name="Gao L."/>
            <person name="Fang B.-Z."/>
            <person name="Li W.-J."/>
        </authorList>
    </citation>
    <scope>NUCLEOTIDE SEQUENCE [LARGE SCALE GENOMIC DNA]</scope>
    <source>
        <strain evidence="1 4">SYSU T0a273</strain>
    </source>
</reference>
<accession>A0AAW7M3E3</accession>
<dbReference type="Pfam" id="PF22091">
    <property type="entry name" value="DUF6941"/>
    <property type="match status" value="1"/>
</dbReference>
<evidence type="ECO:0000313" key="3">
    <source>
        <dbReference type="Proteomes" id="UP001172737"/>
    </source>
</evidence>
<protein>
    <submittedName>
        <fullName evidence="2">Uncharacterized protein</fullName>
    </submittedName>
</protein>
<proteinExistence type="predicted"/>
<comment type="caution">
    <text evidence="2">The sequence shown here is derived from an EMBL/GenBank/DDBJ whole genome shotgun (WGS) entry which is preliminary data.</text>
</comment>
<evidence type="ECO:0000313" key="4">
    <source>
        <dbReference type="Proteomes" id="UP001172756"/>
    </source>
</evidence>